<accession>A0A811XTG1</accession>
<evidence type="ECO:0000313" key="2">
    <source>
        <dbReference type="EMBL" id="CAD7667528.1"/>
    </source>
</evidence>
<keyword evidence="3" id="KW-1185">Reference proteome</keyword>
<feature type="compositionally biased region" description="Pro residues" evidence="1">
    <location>
        <begin position="21"/>
        <end position="48"/>
    </location>
</feature>
<feature type="region of interest" description="Disordered" evidence="1">
    <location>
        <begin position="146"/>
        <end position="170"/>
    </location>
</feature>
<protein>
    <submittedName>
        <fullName evidence="2">(raccoon dog) hypothetical protein</fullName>
    </submittedName>
</protein>
<feature type="compositionally biased region" description="Gly residues" evidence="1">
    <location>
        <begin position="1"/>
        <end position="14"/>
    </location>
</feature>
<comment type="caution">
    <text evidence="2">The sequence shown here is derived from an EMBL/GenBank/DDBJ whole genome shotgun (WGS) entry which is preliminary data.</text>
</comment>
<feature type="region of interest" description="Disordered" evidence="1">
    <location>
        <begin position="1"/>
        <end position="134"/>
    </location>
</feature>
<evidence type="ECO:0000313" key="3">
    <source>
        <dbReference type="Proteomes" id="UP000645828"/>
    </source>
</evidence>
<dbReference type="EMBL" id="CAJHUB010000649">
    <property type="protein sequence ID" value="CAD7667528.1"/>
    <property type="molecule type" value="Genomic_DNA"/>
</dbReference>
<feature type="compositionally biased region" description="Basic and acidic residues" evidence="1">
    <location>
        <begin position="62"/>
        <end position="71"/>
    </location>
</feature>
<sequence>MHCGRAGAGGGGRAQRGAPEPRAPSPEPRAPAPSPSPSPSPEPPPRAPDPAGRRRAPGPSLRPERRERAAAEGRGPGAGRTRGSAGRAPPAPRRLRKEGETRRAPSAPASSAPRPAHPLPRAAGGGGGEGEGAPRKWYWFANQSLDMKGEERSRNRQTSPVYGGDKDSGQMIVPVENRTCALGLGETEVGSFRNIIWLSYHTLCNLTAGSPRRCEEFPLTEGRTAIHPSWRKLQKPVHTERTFGVWLPTDMSPGMDLTCCVAFGKSCSISALFPCLC</sequence>
<reference evidence="2" key="1">
    <citation type="submission" date="2020-12" db="EMBL/GenBank/DDBJ databases">
        <authorList>
            <consortium name="Molecular Ecology Group"/>
        </authorList>
    </citation>
    <scope>NUCLEOTIDE SEQUENCE</scope>
    <source>
        <strain evidence="2">TBG_1078</strain>
    </source>
</reference>
<proteinExistence type="predicted"/>
<evidence type="ECO:0000256" key="1">
    <source>
        <dbReference type="SAM" id="MobiDB-lite"/>
    </source>
</evidence>
<organism evidence="2 3">
    <name type="scientific">Nyctereutes procyonoides</name>
    <name type="common">Raccoon dog</name>
    <name type="synonym">Canis procyonoides</name>
    <dbReference type="NCBI Taxonomy" id="34880"/>
    <lineage>
        <taxon>Eukaryota</taxon>
        <taxon>Metazoa</taxon>
        <taxon>Chordata</taxon>
        <taxon>Craniata</taxon>
        <taxon>Vertebrata</taxon>
        <taxon>Euteleostomi</taxon>
        <taxon>Mammalia</taxon>
        <taxon>Eutheria</taxon>
        <taxon>Laurasiatheria</taxon>
        <taxon>Carnivora</taxon>
        <taxon>Caniformia</taxon>
        <taxon>Canidae</taxon>
        <taxon>Nyctereutes</taxon>
    </lineage>
</organism>
<dbReference type="AlphaFoldDB" id="A0A811XTG1"/>
<gene>
    <name evidence="2" type="ORF">NYPRO_LOCUS839</name>
</gene>
<dbReference type="Proteomes" id="UP000645828">
    <property type="component" value="Unassembled WGS sequence"/>
</dbReference>
<name>A0A811XTG1_NYCPR</name>
<feature type="compositionally biased region" description="Low complexity" evidence="1">
    <location>
        <begin position="104"/>
        <end position="122"/>
    </location>
</feature>